<comment type="caution">
    <text evidence="1">The sequence shown here is derived from an EMBL/GenBank/DDBJ whole genome shotgun (WGS) entry which is preliminary data.</text>
</comment>
<dbReference type="Proteomes" id="UP001597641">
    <property type="component" value="Unassembled WGS sequence"/>
</dbReference>
<organism evidence="1 2">
    <name type="scientific">Pontibacter toksunensis</name>
    <dbReference type="NCBI Taxonomy" id="1332631"/>
    <lineage>
        <taxon>Bacteria</taxon>
        <taxon>Pseudomonadati</taxon>
        <taxon>Bacteroidota</taxon>
        <taxon>Cytophagia</taxon>
        <taxon>Cytophagales</taxon>
        <taxon>Hymenobacteraceae</taxon>
        <taxon>Pontibacter</taxon>
    </lineage>
</organism>
<name>A0ABW6BP87_9BACT</name>
<evidence type="ECO:0000313" key="2">
    <source>
        <dbReference type="Proteomes" id="UP001597641"/>
    </source>
</evidence>
<evidence type="ECO:0000313" key="1">
    <source>
        <dbReference type="EMBL" id="MFD2999648.1"/>
    </source>
</evidence>
<protein>
    <submittedName>
        <fullName evidence="1">EboA domain-containing protein</fullName>
    </submittedName>
</protein>
<accession>A0ABW6BP87</accession>
<sequence>MFILNYTLVYQADINAGKAFLKKLLANSTSDQGMEWLTQKMNQLASDSAKDKDLFLAFSAATRFVGKETLYVNEEDLKQADTIRKGFNPSRWTADQAARTLLLLSLPAQDADAFVKKVETLFSTADMGELVALYGSLPLLPYPDKFRERAAEGVRTNMGDVYEAVALENPYPAEFMEEDPWNQLVLKTLFVGKPLYRIYGIDSRSNPKLTRMLSDYAHERWAAGRPVSPELWRPVGPFIDETNIKDIQKLFSQPNETEREAAALACAHSSYGPARELLEAHPELKHKVKNGEINWSQIGSKALA</sequence>
<gene>
    <name evidence="1" type="ORF">ACFS7Z_04700</name>
</gene>
<dbReference type="NCBIfam" id="NF035938">
    <property type="entry name" value="EboA_domain"/>
    <property type="match status" value="1"/>
</dbReference>
<dbReference type="EMBL" id="JBHUOX010000002">
    <property type="protein sequence ID" value="MFD2999648.1"/>
    <property type="molecule type" value="Genomic_DNA"/>
</dbReference>
<keyword evidence="2" id="KW-1185">Reference proteome</keyword>
<reference evidence="2" key="1">
    <citation type="journal article" date="2019" name="Int. J. Syst. Evol. Microbiol.">
        <title>The Global Catalogue of Microorganisms (GCM) 10K type strain sequencing project: providing services to taxonomists for standard genome sequencing and annotation.</title>
        <authorList>
            <consortium name="The Broad Institute Genomics Platform"/>
            <consortium name="The Broad Institute Genome Sequencing Center for Infectious Disease"/>
            <person name="Wu L."/>
            <person name="Ma J."/>
        </authorList>
    </citation>
    <scope>NUCLEOTIDE SEQUENCE [LARGE SCALE GENOMIC DNA]</scope>
    <source>
        <strain evidence="2">KCTC 23984</strain>
    </source>
</reference>
<proteinExistence type="predicted"/>
<dbReference type="InterPro" id="IPR047715">
    <property type="entry name" value="EboA_dom"/>
</dbReference>